<accession>A0A9W4U3R5</accession>
<keyword evidence="3" id="KW-1185">Reference proteome</keyword>
<proteinExistence type="predicted"/>
<organism evidence="2 3">
    <name type="scientific">Periconia digitata</name>
    <dbReference type="NCBI Taxonomy" id="1303443"/>
    <lineage>
        <taxon>Eukaryota</taxon>
        <taxon>Fungi</taxon>
        <taxon>Dikarya</taxon>
        <taxon>Ascomycota</taxon>
        <taxon>Pezizomycotina</taxon>
        <taxon>Dothideomycetes</taxon>
        <taxon>Pleosporomycetidae</taxon>
        <taxon>Pleosporales</taxon>
        <taxon>Massarineae</taxon>
        <taxon>Periconiaceae</taxon>
        <taxon>Periconia</taxon>
    </lineage>
</organism>
<reference evidence="2" key="1">
    <citation type="submission" date="2023-01" db="EMBL/GenBank/DDBJ databases">
        <authorList>
            <person name="Van Ghelder C."/>
            <person name="Rancurel C."/>
        </authorList>
    </citation>
    <scope>NUCLEOTIDE SEQUENCE</scope>
    <source>
        <strain evidence="2">CNCM I-4278</strain>
    </source>
</reference>
<dbReference type="EMBL" id="CAOQHR010000001">
    <property type="protein sequence ID" value="CAI6229153.1"/>
    <property type="molecule type" value="Genomic_DNA"/>
</dbReference>
<gene>
    <name evidence="2" type="ORF">PDIGIT_LOCUS147</name>
</gene>
<evidence type="ECO:0000256" key="1">
    <source>
        <dbReference type="SAM" id="Phobius"/>
    </source>
</evidence>
<keyword evidence="1" id="KW-0812">Transmembrane</keyword>
<name>A0A9W4U3R5_9PLEO</name>
<keyword evidence="1" id="KW-0472">Membrane</keyword>
<evidence type="ECO:0000313" key="2">
    <source>
        <dbReference type="EMBL" id="CAI6229153.1"/>
    </source>
</evidence>
<evidence type="ECO:0000313" key="3">
    <source>
        <dbReference type="Proteomes" id="UP001152607"/>
    </source>
</evidence>
<sequence>MAGRCHQNLPPHQTNSRFLWRNLPFFFFLDSISMFAFGFFLLPTPSSLATRGELPNSETTPRHPYIYPSARVRRDALPTHRSPLINSGVECIKWVSGWMKAMVTQGRPRGKMGVVRAVTLLGSLTAFMRADSQPLLVRDSWAYHVTSVGKF</sequence>
<dbReference type="Proteomes" id="UP001152607">
    <property type="component" value="Unassembled WGS sequence"/>
</dbReference>
<feature type="transmembrane region" description="Helical" evidence="1">
    <location>
        <begin position="23"/>
        <end position="42"/>
    </location>
</feature>
<keyword evidence="1" id="KW-1133">Transmembrane helix</keyword>
<protein>
    <submittedName>
        <fullName evidence="2">Uncharacterized protein</fullName>
    </submittedName>
</protein>
<comment type="caution">
    <text evidence="2">The sequence shown here is derived from an EMBL/GenBank/DDBJ whole genome shotgun (WGS) entry which is preliminary data.</text>
</comment>
<dbReference type="AlphaFoldDB" id="A0A9W4U3R5"/>